<keyword evidence="1" id="KW-0812">Transmembrane</keyword>
<dbReference type="Proteomes" id="UP001549184">
    <property type="component" value="Unassembled WGS sequence"/>
</dbReference>
<feature type="transmembrane region" description="Helical" evidence="1">
    <location>
        <begin position="81"/>
        <end position="106"/>
    </location>
</feature>
<name>A0ABV2JNC9_9GAMM</name>
<evidence type="ECO:0000313" key="3">
    <source>
        <dbReference type="Proteomes" id="UP001549184"/>
    </source>
</evidence>
<dbReference type="EMBL" id="JBEPMU010000001">
    <property type="protein sequence ID" value="MET3650322.1"/>
    <property type="molecule type" value="Genomic_DNA"/>
</dbReference>
<evidence type="ECO:0000313" key="2">
    <source>
        <dbReference type="EMBL" id="MET3650322.1"/>
    </source>
</evidence>
<accession>A0ABV2JNC9</accession>
<reference evidence="2 3" key="1">
    <citation type="submission" date="2024-06" db="EMBL/GenBank/DDBJ databases">
        <title>Sorghum-associated microbial communities from plants grown in Nebraska, USA.</title>
        <authorList>
            <person name="Schachtman D."/>
        </authorList>
    </citation>
    <scope>NUCLEOTIDE SEQUENCE [LARGE SCALE GENOMIC DNA]</scope>
    <source>
        <strain evidence="2 3">1073</strain>
    </source>
</reference>
<feature type="transmembrane region" description="Helical" evidence="1">
    <location>
        <begin position="12"/>
        <end position="34"/>
    </location>
</feature>
<proteinExistence type="predicted"/>
<keyword evidence="3" id="KW-1185">Reference proteome</keyword>
<comment type="caution">
    <text evidence="2">The sequence shown here is derived from an EMBL/GenBank/DDBJ whole genome shotgun (WGS) entry which is preliminary data.</text>
</comment>
<protein>
    <submittedName>
        <fullName evidence="2">Uncharacterized protein</fullName>
    </submittedName>
</protein>
<evidence type="ECO:0000256" key="1">
    <source>
        <dbReference type="SAM" id="Phobius"/>
    </source>
</evidence>
<feature type="transmembrane region" description="Helical" evidence="1">
    <location>
        <begin position="46"/>
        <end position="69"/>
    </location>
</feature>
<keyword evidence="1" id="KW-1133">Transmembrane helix</keyword>
<organism evidence="2 3">
    <name type="scientific">Dyella japonica</name>
    <dbReference type="NCBI Taxonomy" id="231455"/>
    <lineage>
        <taxon>Bacteria</taxon>
        <taxon>Pseudomonadati</taxon>
        <taxon>Pseudomonadota</taxon>
        <taxon>Gammaproteobacteria</taxon>
        <taxon>Lysobacterales</taxon>
        <taxon>Rhodanobacteraceae</taxon>
        <taxon>Dyella</taxon>
    </lineage>
</organism>
<dbReference type="RefSeq" id="WP_354011833.1">
    <property type="nucleotide sequence ID" value="NZ_JBEPMU010000001.1"/>
</dbReference>
<gene>
    <name evidence="2" type="ORF">ABIC75_000024</name>
</gene>
<keyword evidence="1" id="KW-0472">Membrane</keyword>
<sequence length="108" mass="11757">MTNRTNPPHGRGLLVIFCIEILVATATLIVDFTITHGDGWQDMSRFMAAFILTVVLVTTSFICLVFGVVERAMSRQRAEAPLGMLNVACILHATLMASSVVAMTVWSS</sequence>